<dbReference type="EMBL" id="JAIRBC010000003">
    <property type="protein sequence ID" value="MCG2459762.1"/>
    <property type="molecule type" value="Genomic_DNA"/>
</dbReference>
<name>A0AAE3ERD7_9FLAO</name>
<dbReference type="Proteomes" id="UP001200642">
    <property type="component" value="Unassembled WGS sequence"/>
</dbReference>
<evidence type="ECO:0000313" key="4">
    <source>
        <dbReference type="Proteomes" id="UP001200642"/>
    </source>
</evidence>
<accession>A0AAE3ERD7</accession>
<dbReference type="AlphaFoldDB" id="A0AAE3ERD7"/>
<organism evidence="3 4">
    <name type="scientific">Cerina litoralis</name>
    <dbReference type="NCBI Taxonomy" id="2874477"/>
    <lineage>
        <taxon>Bacteria</taxon>
        <taxon>Pseudomonadati</taxon>
        <taxon>Bacteroidota</taxon>
        <taxon>Flavobacteriia</taxon>
        <taxon>Flavobacteriales</taxon>
        <taxon>Flavobacteriaceae</taxon>
        <taxon>Cerina</taxon>
    </lineage>
</organism>
<dbReference type="RefSeq" id="WP_317900906.1">
    <property type="nucleotide sequence ID" value="NZ_JAIRBC010000003.1"/>
</dbReference>
<keyword evidence="1" id="KW-0812">Transmembrane</keyword>
<dbReference type="Pfam" id="PF18153">
    <property type="entry name" value="Cap15_CD_rec"/>
    <property type="match status" value="1"/>
</dbReference>
<feature type="domain" description="CD-NTase-associated protein 15" evidence="2">
    <location>
        <begin position="69"/>
        <end position="197"/>
    </location>
</feature>
<gene>
    <name evidence="3" type="ORF">K8352_03295</name>
</gene>
<dbReference type="InterPro" id="IPR041208">
    <property type="entry name" value="Cap15"/>
</dbReference>
<proteinExistence type="predicted"/>
<keyword evidence="4" id="KW-1185">Reference proteome</keyword>
<protein>
    <recommendedName>
        <fullName evidence="2">CD-NTase-associated protein 15 domain-containing protein</fullName>
    </recommendedName>
</protein>
<evidence type="ECO:0000259" key="2">
    <source>
        <dbReference type="Pfam" id="PF18153"/>
    </source>
</evidence>
<comment type="caution">
    <text evidence="3">The sequence shown here is derived from an EMBL/GenBank/DDBJ whole genome shotgun (WGS) entry which is preliminary data.</text>
</comment>
<evidence type="ECO:0000313" key="3">
    <source>
        <dbReference type="EMBL" id="MCG2459762.1"/>
    </source>
</evidence>
<feature type="transmembrane region" description="Helical" evidence="1">
    <location>
        <begin position="38"/>
        <end position="58"/>
    </location>
</feature>
<reference evidence="3" key="1">
    <citation type="submission" date="2023-02" db="EMBL/GenBank/DDBJ databases">
        <title>Genome of Flavobacteriaceae gen. nov. sp. strain F89.</title>
        <authorList>
            <person name="Wang Y."/>
        </authorList>
    </citation>
    <scope>NUCLEOTIDE SEQUENCE</scope>
    <source>
        <strain evidence="3">F89</strain>
    </source>
</reference>
<keyword evidence="1" id="KW-1133">Transmembrane helix</keyword>
<sequence>MDRYNLRYLKPESFIPLCIALGLLLYFTNIYISSHWGVSFSIFALTSFLFALINKYLWNVRPFSWLYYVPDFSGTYTGTLIFEFTNEKCQKVKDELDHIKVITQNGSNIVINSWTKRKDGTMTSVSRSIEASIIKEKDGTFSIIYNYLNEGNFELDFCPHYGTEVLRAVENKDGKHLIGKYYTERLPFQTKGKIDLKFKSKNTNHIK</sequence>
<keyword evidence="1" id="KW-0472">Membrane</keyword>
<feature type="transmembrane region" description="Helical" evidence="1">
    <location>
        <begin position="12"/>
        <end position="32"/>
    </location>
</feature>
<evidence type="ECO:0000256" key="1">
    <source>
        <dbReference type="SAM" id="Phobius"/>
    </source>
</evidence>